<dbReference type="Proteomes" id="UP000737018">
    <property type="component" value="Unassembled WGS sequence"/>
</dbReference>
<reference evidence="1" key="1">
    <citation type="submission" date="2020-03" db="EMBL/GenBank/DDBJ databases">
        <title>Castanea mollissima Vanexum genome sequencing.</title>
        <authorList>
            <person name="Staton M."/>
        </authorList>
    </citation>
    <scope>NUCLEOTIDE SEQUENCE</scope>
    <source>
        <tissue evidence="1">Leaf</tissue>
    </source>
</reference>
<name>A0A8J4VW81_9ROSI</name>
<sequence length="113" mass="13524">MPFKRVKQQQREQEKKCTGNRKRLWLNFEVHGEDNTVFFFFFFNVVERQILGSNPSLSSTTRRQRRVFLDVVPMKYLQPTIQLLSDEEIMRVNAMFKGMVVDNFGPTRFRDEA</sequence>
<accession>A0A8J4VW81</accession>
<protein>
    <submittedName>
        <fullName evidence="1">Uncharacterized protein</fullName>
    </submittedName>
</protein>
<dbReference type="EMBL" id="JRKL02000303">
    <property type="protein sequence ID" value="KAF3972792.1"/>
    <property type="molecule type" value="Genomic_DNA"/>
</dbReference>
<comment type="caution">
    <text evidence="1">The sequence shown here is derived from an EMBL/GenBank/DDBJ whole genome shotgun (WGS) entry which is preliminary data.</text>
</comment>
<dbReference type="AlphaFoldDB" id="A0A8J4VW81"/>
<gene>
    <name evidence="1" type="ORF">CMV_003723</name>
</gene>
<proteinExistence type="predicted"/>
<dbReference type="OrthoDB" id="10518591at2759"/>
<organism evidence="1 2">
    <name type="scientific">Castanea mollissima</name>
    <name type="common">Chinese chestnut</name>
    <dbReference type="NCBI Taxonomy" id="60419"/>
    <lineage>
        <taxon>Eukaryota</taxon>
        <taxon>Viridiplantae</taxon>
        <taxon>Streptophyta</taxon>
        <taxon>Embryophyta</taxon>
        <taxon>Tracheophyta</taxon>
        <taxon>Spermatophyta</taxon>
        <taxon>Magnoliopsida</taxon>
        <taxon>eudicotyledons</taxon>
        <taxon>Gunneridae</taxon>
        <taxon>Pentapetalae</taxon>
        <taxon>rosids</taxon>
        <taxon>fabids</taxon>
        <taxon>Fagales</taxon>
        <taxon>Fagaceae</taxon>
        <taxon>Castanea</taxon>
    </lineage>
</organism>
<evidence type="ECO:0000313" key="1">
    <source>
        <dbReference type="EMBL" id="KAF3972792.1"/>
    </source>
</evidence>
<keyword evidence="2" id="KW-1185">Reference proteome</keyword>
<evidence type="ECO:0000313" key="2">
    <source>
        <dbReference type="Proteomes" id="UP000737018"/>
    </source>
</evidence>